<organism evidence="1 2">
    <name type="scientific">Pleurodeles waltl</name>
    <name type="common">Iberian ribbed newt</name>
    <dbReference type="NCBI Taxonomy" id="8319"/>
    <lineage>
        <taxon>Eukaryota</taxon>
        <taxon>Metazoa</taxon>
        <taxon>Chordata</taxon>
        <taxon>Craniata</taxon>
        <taxon>Vertebrata</taxon>
        <taxon>Euteleostomi</taxon>
        <taxon>Amphibia</taxon>
        <taxon>Batrachia</taxon>
        <taxon>Caudata</taxon>
        <taxon>Salamandroidea</taxon>
        <taxon>Salamandridae</taxon>
        <taxon>Pleurodelinae</taxon>
        <taxon>Pleurodeles</taxon>
    </lineage>
</organism>
<proteinExistence type="predicted"/>
<evidence type="ECO:0000313" key="2">
    <source>
        <dbReference type="Proteomes" id="UP001066276"/>
    </source>
</evidence>
<sequence length="66" mass="7226">MADERRGAKRGRLRGYLGAVLGCGTPEVSPLPLGGARKRTLRCRARPPRFRLGLEPWPGTKDPTCP</sequence>
<evidence type="ECO:0000313" key="1">
    <source>
        <dbReference type="EMBL" id="KAJ1178733.1"/>
    </source>
</evidence>
<comment type="caution">
    <text evidence="1">The sequence shown here is derived from an EMBL/GenBank/DDBJ whole genome shotgun (WGS) entry which is preliminary data.</text>
</comment>
<dbReference type="EMBL" id="JANPWB010000006">
    <property type="protein sequence ID" value="KAJ1178733.1"/>
    <property type="molecule type" value="Genomic_DNA"/>
</dbReference>
<accession>A0AAV7TSN3</accession>
<reference evidence="1" key="1">
    <citation type="journal article" date="2022" name="bioRxiv">
        <title>Sequencing and chromosome-scale assembly of the giantPleurodeles waltlgenome.</title>
        <authorList>
            <person name="Brown T."/>
            <person name="Elewa A."/>
            <person name="Iarovenko S."/>
            <person name="Subramanian E."/>
            <person name="Araus A.J."/>
            <person name="Petzold A."/>
            <person name="Susuki M."/>
            <person name="Suzuki K.-i.T."/>
            <person name="Hayashi T."/>
            <person name="Toyoda A."/>
            <person name="Oliveira C."/>
            <person name="Osipova E."/>
            <person name="Leigh N.D."/>
            <person name="Simon A."/>
            <person name="Yun M.H."/>
        </authorList>
    </citation>
    <scope>NUCLEOTIDE SEQUENCE</scope>
    <source>
        <strain evidence="1">20211129_DDA</strain>
        <tissue evidence="1">Liver</tissue>
    </source>
</reference>
<dbReference type="AlphaFoldDB" id="A0AAV7TSN3"/>
<dbReference type="Proteomes" id="UP001066276">
    <property type="component" value="Chromosome 3_2"/>
</dbReference>
<protein>
    <submittedName>
        <fullName evidence="1">Uncharacterized protein</fullName>
    </submittedName>
</protein>
<gene>
    <name evidence="1" type="ORF">NDU88_003975</name>
</gene>
<name>A0AAV7TSN3_PLEWA</name>
<keyword evidence="2" id="KW-1185">Reference proteome</keyword>